<dbReference type="Pfam" id="PF14086">
    <property type="entry name" value="DUF4266"/>
    <property type="match status" value="1"/>
</dbReference>
<dbReference type="EMBL" id="JAGSPK010000006">
    <property type="protein sequence ID" value="MBR7793999.1"/>
    <property type="molecule type" value="Genomic_DNA"/>
</dbReference>
<protein>
    <submittedName>
        <fullName evidence="3">DUF4266 domain-containing protein</fullName>
    </submittedName>
</protein>
<gene>
    <name evidence="3" type="ORF">KDM87_15505</name>
</gene>
<dbReference type="InterPro" id="IPR025362">
    <property type="entry name" value="DUF4266"/>
</dbReference>
<feature type="chain" id="PRO_5047408664" evidence="1">
    <location>
        <begin position="35"/>
        <end position="81"/>
    </location>
</feature>
<evidence type="ECO:0000313" key="4">
    <source>
        <dbReference type="Proteomes" id="UP000682982"/>
    </source>
</evidence>
<feature type="signal peptide" evidence="1">
    <location>
        <begin position="1"/>
        <end position="34"/>
    </location>
</feature>
<accession>A0ABS5H7D7</accession>
<name>A0ABS5H7D7_9BURK</name>
<evidence type="ECO:0000256" key="1">
    <source>
        <dbReference type="SAM" id="SignalP"/>
    </source>
</evidence>
<sequence length="81" mass="8383">MSSCIQIRRAIRPALLLCAIVSGLSGCALTPVKAWEKGELARPDMLMQNDGLATRFNEHIYTSKEAASGGSAVGGGGCGCN</sequence>
<keyword evidence="1" id="KW-0732">Signal</keyword>
<evidence type="ECO:0000259" key="2">
    <source>
        <dbReference type="Pfam" id="PF14086"/>
    </source>
</evidence>
<organism evidence="3 4">
    <name type="scientific">Undibacterium rivi</name>
    <dbReference type="NCBI Taxonomy" id="2828729"/>
    <lineage>
        <taxon>Bacteria</taxon>
        <taxon>Pseudomonadati</taxon>
        <taxon>Pseudomonadota</taxon>
        <taxon>Betaproteobacteria</taxon>
        <taxon>Burkholderiales</taxon>
        <taxon>Oxalobacteraceae</taxon>
        <taxon>Undibacterium</taxon>
    </lineage>
</organism>
<comment type="caution">
    <text evidence="3">The sequence shown here is derived from an EMBL/GenBank/DDBJ whole genome shotgun (WGS) entry which is preliminary data.</text>
</comment>
<feature type="domain" description="DUF4266" evidence="2">
    <location>
        <begin position="32"/>
        <end position="81"/>
    </location>
</feature>
<dbReference type="RefSeq" id="WP_212679988.1">
    <property type="nucleotide sequence ID" value="NZ_JAGSPK010000006.1"/>
</dbReference>
<keyword evidence="4" id="KW-1185">Reference proteome</keyword>
<dbReference type="Proteomes" id="UP000682982">
    <property type="component" value="Unassembled WGS sequence"/>
</dbReference>
<evidence type="ECO:0000313" key="3">
    <source>
        <dbReference type="EMBL" id="MBR7793999.1"/>
    </source>
</evidence>
<reference evidence="3 4" key="1">
    <citation type="submission" date="2021-04" db="EMBL/GenBank/DDBJ databases">
        <title>novel species isolated from subtropical streams in China.</title>
        <authorList>
            <person name="Lu H."/>
        </authorList>
    </citation>
    <scope>NUCLEOTIDE SEQUENCE [LARGE SCALE GENOMIC DNA]</scope>
    <source>
        <strain evidence="3 4">FT147W</strain>
    </source>
</reference>
<proteinExistence type="predicted"/>